<dbReference type="InterPro" id="IPR001750">
    <property type="entry name" value="ND/Mrp_TM"/>
</dbReference>
<keyword evidence="11 18" id="KW-0249">Electron transport</keyword>
<dbReference type="Pfam" id="PF00361">
    <property type="entry name" value="Proton_antipo_M"/>
    <property type="match status" value="1"/>
</dbReference>
<dbReference type="RefSeq" id="YP_009186445.1">
    <property type="nucleotide sequence ID" value="NC_028629.1"/>
</dbReference>
<dbReference type="PANTHER" id="PTHR46552">
    <property type="entry name" value="NADH-UBIQUINONE OXIDOREDUCTASE CHAIN 2"/>
    <property type="match status" value="1"/>
</dbReference>
<keyword evidence="6" id="KW-0813">Transport</keyword>
<evidence type="ECO:0000256" key="13">
    <source>
        <dbReference type="ARBA" id="ARBA00023027"/>
    </source>
</evidence>
<evidence type="ECO:0000256" key="7">
    <source>
        <dbReference type="ARBA" id="ARBA00022660"/>
    </source>
</evidence>
<proteinExistence type="inferred from homology"/>
<evidence type="ECO:0000256" key="12">
    <source>
        <dbReference type="ARBA" id="ARBA00022989"/>
    </source>
</evidence>
<keyword evidence="12 18" id="KW-1133">Transmembrane helix</keyword>
<comment type="catalytic activity">
    <reaction evidence="17 18">
        <text>a ubiquinone + NADH + 5 H(+)(in) = a ubiquinol + NAD(+) + 4 H(+)(out)</text>
        <dbReference type="Rhea" id="RHEA:29091"/>
        <dbReference type="Rhea" id="RHEA-COMP:9565"/>
        <dbReference type="Rhea" id="RHEA-COMP:9566"/>
        <dbReference type="ChEBI" id="CHEBI:15378"/>
        <dbReference type="ChEBI" id="CHEBI:16389"/>
        <dbReference type="ChEBI" id="CHEBI:17976"/>
        <dbReference type="ChEBI" id="CHEBI:57540"/>
        <dbReference type="ChEBI" id="CHEBI:57945"/>
        <dbReference type="EC" id="7.1.1.2"/>
    </reaction>
</comment>
<evidence type="ECO:0000256" key="18">
    <source>
        <dbReference type="RuleBase" id="RU003403"/>
    </source>
</evidence>
<evidence type="ECO:0000256" key="1">
    <source>
        <dbReference type="ARBA" id="ARBA00003257"/>
    </source>
</evidence>
<protein>
    <recommendedName>
        <fullName evidence="5 18">NADH-ubiquinone oxidoreductase chain 2</fullName>
        <ecNumber evidence="4 18">7.1.1.2</ecNumber>
    </recommendedName>
</protein>
<evidence type="ECO:0000256" key="8">
    <source>
        <dbReference type="ARBA" id="ARBA00022692"/>
    </source>
</evidence>
<dbReference type="GO" id="GO:0008137">
    <property type="term" value="F:NADH dehydrogenase (ubiquinone) activity"/>
    <property type="evidence" value="ECO:0007669"/>
    <property type="project" value="UniProtKB-EC"/>
</dbReference>
<dbReference type="InterPro" id="IPR003917">
    <property type="entry name" value="NADH_UbQ_OxRdtase_chain2"/>
</dbReference>
<evidence type="ECO:0000256" key="5">
    <source>
        <dbReference type="ARBA" id="ARBA00021008"/>
    </source>
</evidence>
<keyword evidence="7 18" id="KW-0679">Respiratory chain</keyword>
<evidence type="ECO:0000256" key="15">
    <source>
        <dbReference type="ARBA" id="ARBA00023128"/>
    </source>
</evidence>
<evidence type="ECO:0000256" key="2">
    <source>
        <dbReference type="ARBA" id="ARBA00004448"/>
    </source>
</evidence>
<dbReference type="GO" id="GO:0006120">
    <property type="term" value="P:mitochondrial electron transport, NADH to ubiquinone"/>
    <property type="evidence" value="ECO:0007669"/>
    <property type="project" value="InterPro"/>
</dbReference>
<dbReference type="GeneID" id="31252589"/>
<evidence type="ECO:0000256" key="4">
    <source>
        <dbReference type="ARBA" id="ARBA00012944"/>
    </source>
</evidence>
<keyword evidence="15 18" id="KW-0496">Mitochondrion</keyword>
<evidence type="ECO:0000256" key="16">
    <source>
        <dbReference type="ARBA" id="ARBA00023136"/>
    </source>
</evidence>
<sequence>MKNSTKYLFYIMLIMSTIIVMSSNNWMSMWMGMEMNLVTFMPIMFKTKNNLSSESMMMYFLTQAMGSMIMLMSILMMNNMFMNETIMYNMTIIMLMSIMIKMGAAPMHSWMPEVMNKMNWTSNTILMTWQKIAPMIMMSNMYINMYIISTITMIGTIIGAMGGLNQTSVRKIMAYSSISHIAWMIMCMKFNNEMWMYYLMMYSMMVVMMTITFNKKSIMYTNQMMLTNMTNMEKMNYVIMFMSMGGMPPTMGFLPKWMVIQATMNMNMMFTMTVMLTTTLMTLFYYMRMMSTNIMMNISTNKWNLKTKKSSNTQMSILIMNILLPTLMLMTTF</sequence>
<reference evidence="20" key="1">
    <citation type="journal article" date="2014" name="BMC Evol. Biol.">
        <title>Long-branch attraction and the phylogeny of true water bugs (Hemiptera: Nepomorpha) as estimated from mitochondrial genomes.</title>
        <authorList>
            <person name="Li T."/>
            <person name="Hua J."/>
            <person name="Wright A.M."/>
            <person name="Cui Y."/>
            <person name="Xie Q."/>
            <person name="Bu W."/>
            <person name="Hillis D.M."/>
        </authorList>
    </citation>
    <scope>NUCLEOTIDE SEQUENCE</scope>
</reference>
<dbReference type="PANTHER" id="PTHR46552:SF1">
    <property type="entry name" value="NADH-UBIQUINONE OXIDOREDUCTASE CHAIN 2"/>
    <property type="match status" value="1"/>
</dbReference>
<evidence type="ECO:0000313" key="20">
    <source>
        <dbReference type="EMBL" id="AHL44229.1"/>
    </source>
</evidence>
<comment type="subcellular location">
    <subcellularLocation>
        <location evidence="2 18">Mitochondrion inner membrane</location>
        <topology evidence="2 18">Multi-pass membrane protein</topology>
    </subcellularLocation>
</comment>
<dbReference type="CTD" id="4536"/>
<feature type="transmembrane region" description="Helical" evidence="18">
    <location>
        <begin position="235"/>
        <end position="254"/>
    </location>
</feature>
<evidence type="ECO:0000256" key="10">
    <source>
        <dbReference type="ARBA" id="ARBA00022967"/>
    </source>
</evidence>
<accession>A0A059T971</accession>
<geneLocation type="mitochondrion" evidence="20"/>
<evidence type="ECO:0000256" key="11">
    <source>
        <dbReference type="ARBA" id="ARBA00022982"/>
    </source>
</evidence>
<dbReference type="AlphaFoldDB" id="A0A059T971"/>
<keyword evidence="16 18" id="KW-0472">Membrane</keyword>
<keyword evidence="9 18" id="KW-0999">Mitochondrion inner membrane</keyword>
<dbReference type="EMBL" id="KJ027516">
    <property type="protein sequence ID" value="AHL44229.1"/>
    <property type="molecule type" value="Genomic_DNA"/>
</dbReference>
<evidence type="ECO:0000256" key="6">
    <source>
        <dbReference type="ARBA" id="ARBA00022448"/>
    </source>
</evidence>
<organism evidence="20">
    <name type="scientific">Paraplea frontalis</name>
    <dbReference type="NCBI Taxonomy" id="575836"/>
    <lineage>
        <taxon>Eukaryota</taxon>
        <taxon>Metazoa</taxon>
        <taxon>Ecdysozoa</taxon>
        <taxon>Arthropoda</taxon>
        <taxon>Hexapoda</taxon>
        <taxon>Insecta</taxon>
        <taxon>Pterygota</taxon>
        <taxon>Neoptera</taxon>
        <taxon>Paraneoptera</taxon>
        <taxon>Hemiptera</taxon>
        <taxon>Heteroptera</taxon>
        <taxon>Panheteroptera</taxon>
        <taxon>Nepomorpha</taxon>
        <taxon>Pleidae</taxon>
        <taxon>Paraplea</taxon>
    </lineage>
</organism>
<dbReference type="GO" id="GO:0005743">
    <property type="term" value="C:mitochondrial inner membrane"/>
    <property type="evidence" value="ECO:0007669"/>
    <property type="project" value="UniProtKB-SubCell"/>
</dbReference>
<keyword evidence="10 18" id="KW-1278">Translocase</keyword>
<feature type="transmembrane region" description="Helical" evidence="18">
    <location>
        <begin position="266"/>
        <end position="286"/>
    </location>
</feature>
<feature type="domain" description="NADH:quinone oxidoreductase/Mrp antiporter transmembrane" evidence="19">
    <location>
        <begin position="23"/>
        <end position="282"/>
    </location>
</feature>
<keyword evidence="13 18" id="KW-0520">NAD</keyword>
<evidence type="ECO:0000259" key="19">
    <source>
        <dbReference type="Pfam" id="PF00361"/>
    </source>
</evidence>
<dbReference type="PRINTS" id="PR01436">
    <property type="entry name" value="NADHDHGNASE2"/>
</dbReference>
<keyword evidence="8 18" id="KW-0812">Transmembrane</keyword>
<comment type="similarity">
    <text evidence="3 18">Belongs to the complex I subunit 2 family.</text>
</comment>
<evidence type="ECO:0000256" key="9">
    <source>
        <dbReference type="ARBA" id="ARBA00022792"/>
    </source>
</evidence>
<feature type="transmembrane region" description="Helical" evidence="18">
    <location>
        <begin position="315"/>
        <end position="332"/>
    </location>
</feature>
<dbReference type="InterPro" id="IPR050175">
    <property type="entry name" value="Complex_I_Subunit_2"/>
</dbReference>
<comment type="function">
    <text evidence="18">Core subunit of the mitochondrial membrane respiratory chain NADH dehydrogenase (Complex I) which catalyzes electron transfer from NADH through the respiratory chain, using ubiquinone as an electron acceptor. Essential for the catalytic activity and assembly of complex I.</text>
</comment>
<comment type="function">
    <text evidence="1">Core subunit of the mitochondrial membrane respiratory chain NADH dehydrogenase (Complex I) that is believed to belong to the minimal assembly required for catalysis. Complex I functions in the transfer of electrons from NADH to the respiratory chain. The immediate electron acceptor for the enzyme is believed to be ubiquinone.</text>
</comment>
<name>A0A059T971_9HEMI</name>
<evidence type="ECO:0000256" key="17">
    <source>
        <dbReference type="ARBA" id="ARBA00049551"/>
    </source>
</evidence>
<keyword evidence="14 18" id="KW-0830">Ubiquinone</keyword>
<evidence type="ECO:0000256" key="14">
    <source>
        <dbReference type="ARBA" id="ARBA00023075"/>
    </source>
</evidence>
<gene>
    <name evidence="20" type="primary">ND2</name>
</gene>
<evidence type="ECO:0000256" key="3">
    <source>
        <dbReference type="ARBA" id="ARBA00007012"/>
    </source>
</evidence>
<feature type="transmembrane region" description="Helical" evidence="18">
    <location>
        <begin position="194"/>
        <end position="214"/>
    </location>
</feature>
<dbReference type="EC" id="7.1.1.2" evidence="4 18"/>